<dbReference type="eggNOG" id="KOG3281">
    <property type="taxonomic scope" value="Eukaryota"/>
</dbReference>
<dbReference type="GO" id="GO:0005739">
    <property type="term" value="C:mitochondrion"/>
    <property type="evidence" value="ECO:0007669"/>
    <property type="project" value="UniProtKB-SubCell"/>
</dbReference>
<dbReference type="InterPro" id="IPR010591">
    <property type="entry name" value="ATP11"/>
</dbReference>
<evidence type="ECO:0008006" key="8">
    <source>
        <dbReference type="Google" id="ProtNLM"/>
    </source>
</evidence>
<dbReference type="EMBL" id="CAIF01000129">
    <property type="protein sequence ID" value="CCH44463.1"/>
    <property type="molecule type" value="Genomic_DNA"/>
</dbReference>
<dbReference type="GO" id="GO:0033615">
    <property type="term" value="P:mitochondrial proton-transporting ATP synthase complex assembly"/>
    <property type="evidence" value="ECO:0007669"/>
    <property type="project" value="TreeGrafter"/>
</dbReference>
<evidence type="ECO:0000313" key="6">
    <source>
        <dbReference type="EMBL" id="CCH44463.1"/>
    </source>
</evidence>
<dbReference type="InParanoid" id="K0KT13"/>
<comment type="subcellular location">
    <subcellularLocation>
        <location evidence="1">Mitochondrion</location>
    </subcellularLocation>
</comment>
<evidence type="ECO:0000256" key="2">
    <source>
        <dbReference type="ARBA" id="ARBA00009116"/>
    </source>
</evidence>
<dbReference type="PANTHER" id="PTHR13126:SF0">
    <property type="entry name" value="ATP SYNTHASE MITOCHONDRIAL F1 COMPLEX ASSEMBLY FACTOR 1"/>
    <property type="match status" value="1"/>
</dbReference>
<dbReference type="Proteomes" id="UP000009328">
    <property type="component" value="Unassembled WGS sequence"/>
</dbReference>
<dbReference type="Pfam" id="PF06644">
    <property type="entry name" value="ATP11"/>
    <property type="match status" value="1"/>
</dbReference>
<accession>K0KT13</accession>
<feature type="region of interest" description="Disordered" evidence="5">
    <location>
        <begin position="50"/>
        <end position="75"/>
    </location>
</feature>
<dbReference type="HOGENOM" id="CLU_054226_1_0_1"/>
<keyword evidence="3" id="KW-0809">Transit peptide</keyword>
<reference evidence="6 7" key="1">
    <citation type="journal article" date="2012" name="Eukaryot. Cell">
        <title>Draft genome sequence of Wickerhamomyces ciferrii NRRL Y-1031 F-60-10.</title>
        <authorList>
            <person name="Schneider J."/>
            <person name="Andrea H."/>
            <person name="Blom J."/>
            <person name="Jaenicke S."/>
            <person name="Ruckert C."/>
            <person name="Schorsch C."/>
            <person name="Szczepanowski R."/>
            <person name="Farwick M."/>
            <person name="Goesmann A."/>
            <person name="Puhler A."/>
            <person name="Schaffer S."/>
            <person name="Tauch A."/>
            <person name="Kohler T."/>
            <person name="Brinkrolf K."/>
        </authorList>
    </citation>
    <scope>NUCLEOTIDE SEQUENCE [LARGE SCALE GENOMIC DNA]</scope>
    <source>
        <strain evidence="7">ATCC 14091 / BCRC 22168 / CBS 111 / JCM 3599 / NBRC 0793 / NRRL Y-1031 F-60-10</strain>
    </source>
</reference>
<comment type="caution">
    <text evidence="6">The sequence shown here is derived from an EMBL/GenBank/DDBJ whole genome shotgun (WGS) entry which is preliminary data.</text>
</comment>
<comment type="similarity">
    <text evidence="2">Belongs to the ATP11 family.</text>
</comment>
<evidence type="ECO:0000256" key="4">
    <source>
        <dbReference type="ARBA" id="ARBA00023128"/>
    </source>
</evidence>
<protein>
    <recommendedName>
        <fullName evidence="8">ATP synthase mitochondrial F1 complex assembly factor 1</fullName>
    </recommendedName>
</protein>
<evidence type="ECO:0000256" key="5">
    <source>
        <dbReference type="SAM" id="MobiDB-lite"/>
    </source>
</evidence>
<organism evidence="6 7">
    <name type="scientific">Wickerhamomyces ciferrii (strain ATCC 14091 / BCRC 22168 / CBS 111 / JCM 3599 / NBRC 0793 / NRRL Y-1031 F-60-10)</name>
    <name type="common">Yeast</name>
    <name type="synonym">Pichia ciferrii</name>
    <dbReference type="NCBI Taxonomy" id="1206466"/>
    <lineage>
        <taxon>Eukaryota</taxon>
        <taxon>Fungi</taxon>
        <taxon>Dikarya</taxon>
        <taxon>Ascomycota</taxon>
        <taxon>Saccharomycotina</taxon>
        <taxon>Saccharomycetes</taxon>
        <taxon>Phaffomycetales</taxon>
        <taxon>Wickerhamomycetaceae</taxon>
        <taxon>Wickerhamomyces</taxon>
    </lineage>
</organism>
<name>K0KT13_WICCF</name>
<dbReference type="STRING" id="1206466.K0KT13"/>
<sequence>MKDQGYIPGLGASNVDELKEKLKDELEKTRKELNKIDPLKELEEYERKQAIEAQEKKAHENKLRKGRDPTAPEKPYKTLSSFVDVEKISELPLKELEYIWRARFAKHDNALISLVPGEVFDKLYKNARENPTFVLPLPREGEGFDLHYIQWQFVGPNTVHCMFTTLMEFKVHKEFARPHTSIIFHTELKDDKDVVLMNGTVEKDAAVKLPESQLLLLNVQRFYGVLAETEASKRRLQLLKDFTSGSSNFTVEALLAEAQSLEN</sequence>
<keyword evidence="7" id="KW-1185">Reference proteome</keyword>
<evidence type="ECO:0000256" key="1">
    <source>
        <dbReference type="ARBA" id="ARBA00004173"/>
    </source>
</evidence>
<proteinExistence type="inferred from homology"/>
<keyword evidence="4" id="KW-0496">Mitochondrion</keyword>
<gene>
    <name evidence="6" type="ORF">BN7_4027</name>
</gene>
<dbReference type="FunCoup" id="K0KT13">
    <property type="interactions" value="325"/>
</dbReference>
<dbReference type="PANTHER" id="PTHR13126">
    <property type="entry name" value="CHAPERONE ATP11"/>
    <property type="match status" value="1"/>
</dbReference>
<evidence type="ECO:0000256" key="3">
    <source>
        <dbReference type="ARBA" id="ARBA00022946"/>
    </source>
</evidence>
<dbReference type="AlphaFoldDB" id="K0KT13"/>
<evidence type="ECO:0000313" key="7">
    <source>
        <dbReference type="Proteomes" id="UP000009328"/>
    </source>
</evidence>